<gene>
    <name evidence="2" type="ORF">JAAARDRAFT_68161</name>
</gene>
<accession>A0A067Q059</accession>
<sequence length="334" mass="37713">MPSSDSDGVSHPPLKRPRTEDSAKTQDRPPILRSDVWYDDGNIIVIAESTQFKVFKGKLSEASTIFQDMFLVSTPSTDDVLDGCPVIHISDSAEDVRHMLRAIHNWQLYPYQDLLPFAAVRAFLRMGKKYNIHYLWEDGRQPGDVWVAISSATLHDVIRLAWETPLLCVLPQALFSRCSWPTSWNRSFTGNLEKMDHCLPYPLRYKRDDILGGEIGDDGSSVKLSVEDTLRCVLGRERILEFQAKHSYGWLQSECISSSPPCTIAKLDTFGQLCGPPLKIRCPPGVLWVAEWDETFCSKCVAFGKSVFTSSEEALWKALPSFFDLPPWAELKAP</sequence>
<proteinExistence type="predicted"/>
<organism evidence="2 3">
    <name type="scientific">Jaapia argillacea MUCL 33604</name>
    <dbReference type="NCBI Taxonomy" id="933084"/>
    <lineage>
        <taxon>Eukaryota</taxon>
        <taxon>Fungi</taxon>
        <taxon>Dikarya</taxon>
        <taxon>Basidiomycota</taxon>
        <taxon>Agaricomycotina</taxon>
        <taxon>Agaricomycetes</taxon>
        <taxon>Agaricomycetidae</taxon>
        <taxon>Jaapiales</taxon>
        <taxon>Jaapiaceae</taxon>
        <taxon>Jaapia</taxon>
    </lineage>
</organism>
<evidence type="ECO:0000256" key="1">
    <source>
        <dbReference type="SAM" id="MobiDB-lite"/>
    </source>
</evidence>
<evidence type="ECO:0000313" key="2">
    <source>
        <dbReference type="EMBL" id="KDQ59525.1"/>
    </source>
</evidence>
<evidence type="ECO:0008006" key="4">
    <source>
        <dbReference type="Google" id="ProtNLM"/>
    </source>
</evidence>
<dbReference type="EMBL" id="KL197715">
    <property type="protein sequence ID" value="KDQ59525.1"/>
    <property type="molecule type" value="Genomic_DNA"/>
</dbReference>
<feature type="region of interest" description="Disordered" evidence="1">
    <location>
        <begin position="1"/>
        <end position="27"/>
    </location>
</feature>
<protein>
    <recommendedName>
        <fullName evidence="4">BTB domain-containing protein</fullName>
    </recommendedName>
</protein>
<dbReference type="AlphaFoldDB" id="A0A067Q059"/>
<dbReference type="InParanoid" id="A0A067Q059"/>
<feature type="compositionally biased region" description="Basic and acidic residues" evidence="1">
    <location>
        <begin position="17"/>
        <end position="27"/>
    </location>
</feature>
<dbReference type="HOGENOM" id="CLU_033082_3_1_1"/>
<keyword evidence="3" id="KW-1185">Reference proteome</keyword>
<name>A0A067Q059_9AGAM</name>
<dbReference type="Proteomes" id="UP000027265">
    <property type="component" value="Unassembled WGS sequence"/>
</dbReference>
<evidence type="ECO:0000313" key="3">
    <source>
        <dbReference type="Proteomes" id="UP000027265"/>
    </source>
</evidence>
<dbReference type="OrthoDB" id="2799068at2759"/>
<reference evidence="3" key="1">
    <citation type="journal article" date="2014" name="Proc. Natl. Acad. Sci. U.S.A.">
        <title>Extensive sampling of basidiomycete genomes demonstrates inadequacy of the white-rot/brown-rot paradigm for wood decay fungi.</title>
        <authorList>
            <person name="Riley R."/>
            <person name="Salamov A.A."/>
            <person name="Brown D.W."/>
            <person name="Nagy L.G."/>
            <person name="Floudas D."/>
            <person name="Held B.W."/>
            <person name="Levasseur A."/>
            <person name="Lombard V."/>
            <person name="Morin E."/>
            <person name="Otillar R."/>
            <person name="Lindquist E.A."/>
            <person name="Sun H."/>
            <person name="LaButti K.M."/>
            <person name="Schmutz J."/>
            <person name="Jabbour D."/>
            <person name="Luo H."/>
            <person name="Baker S.E."/>
            <person name="Pisabarro A.G."/>
            <person name="Walton J.D."/>
            <person name="Blanchette R.A."/>
            <person name="Henrissat B."/>
            <person name="Martin F."/>
            <person name="Cullen D."/>
            <person name="Hibbett D.S."/>
            <person name="Grigoriev I.V."/>
        </authorList>
    </citation>
    <scope>NUCLEOTIDE SEQUENCE [LARGE SCALE GENOMIC DNA]</scope>
    <source>
        <strain evidence="3">MUCL 33604</strain>
    </source>
</reference>